<dbReference type="EMBL" id="DTDH01000054">
    <property type="protein sequence ID" value="HGT98146.1"/>
    <property type="molecule type" value="Genomic_DNA"/>
</dbReference>
<organism evidence="5">
    <name type="scientific">Ignisphaera aggregans</name>
    <dbReference type="NCBI Taxonomy" id="334771"/>
    <lineage>
        <taxon>Archaea</taxon>
        <taxon>Thermoproteota</taxon>
        <taxon>Thermoprotei</taxon>
        <taxon>Desulfurococcales</taxon>
        <taxon>Desulfurococcaceae</taxon>
        <taxon>Ignisphaera</taxon>
    </lineage>
</organism>
<dbReference type="InterPro" id="IPR054767">
    <property type="entry name" value="Cas10-Cmr2_palm2"/>
</dbReference>
<dbReference type="EMBL" id="DTAU01000109">
    <property type="protein sequence ID" value="HFQ79173.1"/>
    <property type="molecule type" value="Genomic_DNA"/>
</dbReference>
<dbReference type="GO" id="GO:0000166">
    <property type="term" value="F:nucleotide binding"/>
    <property type="evidence" value="ECO:0007669"/>
    <property type="project" value="UniProtKB-KW"/>
</dbReference>
<dbReference type="PANTHER" id="PTHR36528:SF1">
    <property type="entry name" value="CRISPR SYSTEM SINGLE-STRAND-SPECIFIC DEOXYRIBONUCLEASE CAS10_CSM1 (SUBTYPE III-A)"/>
    <property type="match status" value="1"/>
</dbReference>
<dbReference type="Pfam" id="PF22335">
    <property type="entry name" value="Cas10-Cmr2_palm2"/>
    <property type="match status" value="1"/>
</dbReference>
<accession>A0A7J3MXH6</accession>
<comment type="caution">
    <text evidence="5">The sequence shown here is derived from an EMBL/GenBank/DDBJ whole genome shotgun (WGS) entry which is preliminary data.</text>
</comment>
<name>A0A7J3MXH6_9CREN</name>
<evidence type="ECO:0000313" key="5">
    <source>
        <dbReference type="EMBL" id="HGT98146.1"/>
    </source>
</evidence>
<sequence length="1066" mass="119433">MSKQLDYYYRLILYALLHDVGKPVIRFLWRYKEDIEKDTSVKKAKDILELFLSENIENMFGKKHEDISEAIVNHLLGTSLGDNEKKSINDTIAEVDRFAASERGIQLKEEVYQNVKELWKEVEERLDKELDIPYRYSHHIVPMLSPLWVLAKTDYLGYVGIPAYLHCKAGKWSVDEAKRKFAEFFKGYMFLTRGMEKEFIESIVEIIKSLASEELWFPVKPLNLRTLSELKALKFLEAVNQSSYADVVFNLINGLINVKNIYGSSIRRGAIDTVLDVMKNSTALVPSAIYWSLLPDISLYSHSKLVAAYTACRQLSSKVRWLVIDANKIQKFISSPVVAAAASRVIRGRSLLVELSLDSLSNYALELFGGLTRANIIISEGGTLDLVIPDLPDIDARVAKLKRVAKELSKFLGSELGFTIAVSEPFKIEQSRFHDTVTAILEGKSADGGFWRVLEDMRYKLAVAKSLGGLDEEDLESEGVVAREEDVVGFDAITSEPITRVGTGVSATGGHYALSVELNIKDYVDEIAGVDKIAIGEVLSTATHLSLVAGTTARGLLYIVGIHVYRKDQNGIPIPAEDTVLELVRKLCESLHGSNRLYSSVIGTDVGIVPLEPSGSIYILISAPRGGGTIPLYDPQELMPIAIGYLLNVIDNLKKVLFEYINNKNGLDIYVDVEFINMPYISTSMNENLITSLKKLIGKGIDVAIGTRFLGSYHPAWWVKETQEDVGKLVLADLDPYEIIAVAKMDIDMFGKVRELLSLSPSRFVTLSDLVNAIVSGKVYAYAIDKQKSLAKIQKVLDVIPLYAGGDDVTIYGKWAQVIRYIVDVLKSIRDALKPLTASIGIAIDRSTAPILMLYSRAIEVLEKAKKVKASASIDIEAEHLSLFRCDGNVYKAVDVIPLEPPSKFYLMPSDVVSSYNLGVIANILDVFQESRDRILDKLTEFEEFKRDLYLLAEIGSEVLKTIRRSPDDRCRALKEFILYPDKMLSLNILYSYTWARRSEELNKLKDILKKYNLDLLKYPDDIVGKTDILEALRVLLSLKPIIDLVILALRRKEAVEPSDFVQTRS</sequence>
<reference evidence="5" key="1">
    <citation type="journal article" date="2020" name="mSystems">
        <title>Genome- and Community-Level Interaction Insights into Carbon Utilization and Element Cycling Functions of Hydrothermarchaeota in Hydrothermal Sediment.</title>
        <authorList>
            <person name="Zhou Z."/>
            <person name="Liu Y."/>
            <person name="Xu W."/>
            <person name="Pan J."/>
            <person name="Luo Z.H."/>
            <person name="Li M."/>
        </authorList>
    </citation>
    <scope>NUCLEOTIDE SEQUENCE [LARGE SCALE GENOMIC DNA]</scope>
    <source>
        <strain evidence="4">SpSt-629</strain>
        <strain evidence="5">SpSt-688</strain>
    </source>
</reference>
<evidence type="ECO:0000313" key="4">
    <source>
        <dbReference type="EMBL" id="HFQ79173.1"/>
    </source>
</evidence>
<keyword evidence="1" id="KW-0547">Nucleotide-binding</keyword>
<evidence type="ECO:0000256" key="1">
    <source>
        <dbReference type="ARBA" id="ARBA00022741"/>
    </source>
</evidence>
<dbReference type="Gene3D" id="3.30.70.270">
    <property type="match status" value="1"/>
</dbReference>
<dbReference type="AlphaFoldDB" id="A0A7J3MXH6"/>
<proteinExistence type="predicted"/>
<dbReference type="InterPro" id="IPR052117">
    <property type="entry name" value="Cas10/Csm1_subtype-III-A"/>
</dbReference>
<keyword evidence="2" id="KW-0051">Antiviral defense</keyword>
<gene>
    <name evidence="4" type="ORF">ENT99_05685</name>
    <name evidence="5" type="ORF">ENU64_01780</name>
</gene>
<dbReference type="GO" id="GO:0051607">
    <property type="term" value="P:defense response to virus"/>
    <property type="evidence" value="ECO:0007669"/>
    <property type="project" value="UniProtKB-KW"/>
</dbReference>
<dbReference type="InterPro" id="IPR043128">
    <property type="entry name" value="Rev_trsase/Diguanyl_cyclase"/>
</dbReference>
<dbReference type="PANTHER" id="PTHR36528">
    <property type="entry name" value="CRISPR SYSTEM SINGLE-STRAND-SPECIFIC DEOXYRIBONUCLEASE CAS10/CSM1 (SUBTYPE III-A)"/>
    <property type="match status" value="1"/>
</dbReference>
<protein>
    <recommendedName>
        <fullName evidence="3">Cas10/Cmr2 second palm domain-containing protein</fullName>
    </recommendedName>
</protein>
<evidence type="ECO:0000259" key="3">
    <source>
        <dbReference type="Pfam" id="PF22335"/>
    </source>
</evidence>
<evidence type="ECO:0000256" key="2">
    <source>
        <dbReference type="ARBA" id="ARBA00023118"/>
    </source>
</evidence>
<feature type="domain" description="Cas10/Cmr2 second palm" evidence="3">
    <location>
        <begin position="740"/>
        <end position="869"/>
    </location>
</feature>